<dbReference type="PANTHER" id="PTHR30055:SF234">
    <property type="entry name" value="HTH-TYPE TRANSCRIPTIONAL REGULATOR BETI"/>
    <property type="match status" value="1"/>
</dbReference>
<keyword evidence="3" id="KW-0804">Transcription</keyword>
<dbReference type="SUPFAM" id="SSF46689">
    <property type="entry name" value="Homeodomain-like"/>
    <property type="match status" value="1"/>
</dbReference>
<organism evidence="6 7">
    <name type="scientific">Devosia insulae DS-56</name>
    <dbReference type="NCBI Taxonomy" id="1116389"/>
    <lineage>
        <taxon>Bacteria</taxon>
        <taxon>Pseudomonadati</taxon>
        <taxon>Pseudomonadota</taxon>
        <taxon>Alphaproteobacteria</taxon>
        <taxon>Hyphomicrobiales</taxon>
        <taxon>Devosiaceae</taxon>
        <taxon>Devosia</taxon>
    </lineage>
</organism>
<evidence type="ECO:0000313" key="7">
    <source>
        <dbReference type="Proteomes" id="UP000095463"/>
    </source>
</evidence>
<keyword evidence="7" id="KW-1185">Reference proteome</keyword>
<evidence type="ECO:0000256" key="4">
    <source>
        <dbReference type="PROSITE-ProRule" id="PRU00335"/>
    </source>
</evidence>
<dbReference type="AlphaFoldDB" id="A0A1E5XK26"/>
<dbReference type="PANTHER" id="PTHR30055">
    <property type="entry name" value="HTH-TYPE TRANSCRIPTIONAL REGULATOR RUTR"/>
    <property type="match status" value="1"/>
</dbReference>
<evidence type="ECO:0000256" key="3">
    <source>
        <dbReference type="ARBA" id="ARBA00023163"/>
    </source>
</evidence>
<proteinExistence type="predicted"/>
<sequence length="221" mass="24533">MNTTDQERGPKFRRRAEARPDEVLDAALELFIEKGFASTRVEDIAKRAGLSKGTVYLYFPSKEALLEGLVRRAILPIADSALTTLHDYEGDPRVVLSMVLTMLAGRFGDPKVMAMPKLIFREAMGFPGLAEMYRREVLDRVLPAVEGLLRRGIEQGYLRQVDPSLTIRSIIGPLMLHVAMAEIFGITPEGGLHMEKLVENHLTILFDGLSAPPSAKQWSAS</sequence>
<dbReference type="Gene3D" id="1.10.357.10">
    <property type="entry name" value="Tetracycline Repressor, domain 2"/>
    <property type="match status" value="1"/>
</dbReference>
<evidence type="ECO:0000313" key="6">
    <source>
        <dbReference type="EMBL" id="OEO28956.1"/>
    </source>
</evidence>
<protein>
    <submittedName>
        <fullName evidence="6">TetR family transcriptional regulator</fullName>
    </submittedName>
</protein>
<dbReference type="InterPro" id="IPR036271">
    <property type="entry name" value="Tet_transcr_reg_TetR-rel_C_sf"/>
</dbReference>
<dbReference type="GO" id="GO:0003700">
    <property type="term" value="F:DNA-binding transcription factor activity"/>
    <property type="evidence" value="ECO:0007669"/>
    <property type="project" value="TreeGrafter"/>
</dbReference>
<dbReference type="EMBL" id="LAJE02000343">
    <property type="protein sequence ID" value="OEO28956.1"/>
    <property type="molecule type" value="Genomic_DNA"/>
</dbReference>
<dbReference type="Pfam" id="PF00440">
    <property type="entry name" value="TetR_N"/>
    <property type="match status" value="1"/>
</dbReference>
<reference evidence="6 7" key="1">
    <citation type="journal article" date="2015" name="Genome Announc.">
        <title>Genome Assemblies of Three Soil-Associated Devosia species: D. insulae, D. limi, and D. soli.</title>
        <authorList>
            <person name="Hassan Y.I."/>
            <person name="Lepp D."/>
            <person name="Zhou T."/>
        </authorList>
    </citation>
    <scope>NUCLEOTIDE SEQUENCE [LARGE SCALE GENOMIC DNA]</scope>
    <source>
        <strain evidence="6 7">DS-56</strain>
    </source>
</reference>
<evidence type="ECO:0000256" key="1">
    <source>
        <dbReference type="ARBA" id="ARBA00023015"/>
    </source>
</evidence>
<dbReference type="InterPro" id="IPR009057">
    <property type="entry name" value="Homeodomain-like_sf"/>
</dbReference>
<dbReference type="FunFam" id="1.10.10.60:FF:000141">
    <property type="entry name" value="TetR family transcriptional regulator"/>
    <property type="match status" value="1"/>
</dbReference>
<dbReference type="InterPro" id="IPR050109">
    <property type="entry name" value="HTH-type_TetR-like_transc_reg"/>
</dbReference>
<dbReference type="PROSITE" id="PS50977">
    <property type="entry name" value="HTH_TETR_2"/>
    <property type="match status" value="1"/>
</dbReference>
<feature type="domain" description="HTH tetR-type" evidence="5">
    <location>
        <begin position="17"/>
        <end position="77"/>
    </location>
</feature>
<accession>A0A1E5XK26</accession>
<evidence type="ECO:0000256" key="2">
    <source>
        <dbReference type="ARBA" id="ARBA00023125"/>
    </source>
</evidence>
<dbReference type="GO" id="GO:0000976">
    <property type="term" value="F:transcription cis-regulatory region binding"/>
    <property type="evidence" value="ECO:0007669"/>
    <property type="project" value="TreeGrafter"/>
</dbReference>
<keyword evidence="2 4" id="KW-0238">DNA-binding</keyword>
<keyword evidence="1" id="KW-0805">Transcription regulation</keyword>
<comment type="caution">
    <text evidence="6">The sequence shown here is derived from an EMBL/GenBank/DDBJ whole genome shotgun (WGS) entry which is preliminary data.</text>
</comment>
<dbReference type="InterPro" id="IPR001647">
    <property type="entry name" value="HTH_TetR"/>
</dbReference>
<dbReference type="RefSeq" id="WP_069911733.1">
    <property type="nucleotide sequence ID" value="NZ_LAJE02000343.1"/>
</dbReference>
<dbReference type="OrthoDB" id="7185252at2"/>
<dbReference type="PRINTS" id="PR00455">
    <property type="entry name" value="HTHTETR"/>
</dbReference>
<gene>
    <name evidence="6" type="ORF">VW23_027570</name>
</gene>
<name>A0A1E5XK26_9HYPH</name>
<dbReference type="Proteomes" id="UP000095463">
    <property type="component" value="Unassembled WGS sequence"/>
</dbReference>
<dbReference type="SUPFAM" id="SSF48498">
    <property type="entry name" value="Tetracyclin repressor-like, C-terminal domain"/>
    <property type="match status" value="1"/>
</dbReference>
<feature type="DNA-binding region" description="H-T-H motif" evidence="4">
    <location>
        <begin position="40"/>
        <end position="59"/>
    </location>
</feature>
<evidence type="ECO:0000259" key="5">
    <source>
        <dbReference type="PROSITE" id="PS50977"/>
    </source>
</evidence>
<dbReference type="Pfam" id="PF16859">
    <property type="entry name" value="TetR_C_11"/>
    <property type="match status" value="1"/>
</dbReference>
<dbReference type="InterPro" id="IPR011075">
    <property type="entry name" value="TetR_C"/>
</dbReference>